<feature type="transmembrane region" description="Helical" evidence="8">
    <location>
        <begin position="211"/>
        <end position="234"/>
    </location>
</feature>
<feature type="compositionally biased region" description="Polar residues" evidence="7">
    <location>
        <begin position="125"/>
        <end position="135"/>
    </location>
</feature>
<dbReference type="GO" id="GO:0016020">
    <property type="term" value="C:membrane"/>
    <property type="evidence" value="ECO:0007669"/>
    <property type="project" value="UniProtKB-SubCell"/>
</dbReference>
<feature type="transmembrane region" description="Helical" evidence="8">
    <location>
        <begin position="74"/>
        <end position="98"/>
    </location>
</feature>
<feature type="transmembrane region" description="Helical" evidence="8">
    <location>
        <begin position="176"/>
        <end position="196"/>
    </location>
</feature>
<reference evidence="9" key="1">
    <citation type="journal article" date="2019" name="Science">
        <title>Mutation of a bHLH transcription factor allowed almond domestication.</title>
        <authorList>
            <person name="Sanchez-Perez R."/>
            <person name="Pavan S."/>
            <person name="Mazzeo R."/>
            <person name="Moldovan C."/>
            <person name="Aiese Cigliano R."/>
            <person name="Del Cueto J."/>
            <person name="Ricciardi F."/>
            <person name="Lotti C."/>
            <person name="Ricciardi L."/>
            <person name="Dicenta F."/>
            <person name="Lopez-Marques R.L."/>
            <person name="Lindberg Moller B."/>
        </authorList>
    </citation>
    <scope>NUCLEOTIDE SEQUENCE</scope>
</reference>
<evidence type="ECO:0000256" key="7">
    <source>
        <dbReference type="SAM" id="MobiDB-lite"/>
    </source>
</evidence>
<feature type="region of interest" description="Disordered" evidence="7">
    <location>
        <begin position="121"/>
        <end position="149"/>
    </location>
</feature>
<feature type="compositionally biased region" description="Basic residues" evidence="7">
    <location>
        <begin position="11"/>
        <end position="20"/>
    </location>
</feature>
<keyword evidence="3 8" id="KW-0812">Transmembrane</keyword>
<dbReference type="Pfam" id="PF10268">
    <property type="entry name" value="Tmemb_161AB"/>
    <property type="match status" value="1"/>
</dbReference>
<evidence type="ECO:0000256" key="1">
    <source>
        <dbReference type="ARBA" id="ARBA00004141"/>
    </source>
</evidence>
<proteinExistence type="inferred from homology"/>
<evidence type="ECO:0000256" key="4">
    <source>
        <dbReference type="ARBA" id="ARBA00022989"/>
    </source>
</evidence>
<evidence type="ECO:0000256" key="8">
    <source>
        <dbReference type="SAM" id="Phobius"/>
    </source>
</evidence>
<name>A0A4Y1R2E3_PRUDU</name>
<feature type="transmembrane region" description="Helical" evidence="8">
    <location>
        <begin position="282"/>
        <end position="304"/>
    </location>
</feature>
<comment type="similarity">
    <text evidence="2">Belongs to the TMEM161 family.</text>
</comment>
<dbReference type="PANTHER" id="PTHR13624:SF6">
    <property type="entry name" value="EMEI"/>
    <property type="match status" value="1"/>
</dbReference>
<evidence type="ECO:0000256" key="5">
    <source>
        <dbReference type="ARBA" id="ARBA00023136"/>
    </source>
</evidence>
<evidence type="ECO:0000313" key="9">
    <source>
        <dbReference type="EMBL" id="BBG98275.1"/>
    </source>
</evidence>
<protein>
    <recommendedName>
        <fullName evidence="10">Transmembrane protein 161B</fullName>
    </recommendedName>
</protein>
<comment type="subcellular location">
    <subcellularLocation>
        <location evidence="1">Membrane</location>
        <topology evidence="1">Multi-pass membrane protein</topology>
    </subcellularLocation>
</comment>
<feature type="non-terminal residue" evidence="9">
    <location>
        <position position="1"/>
    </location>
</feature>
<dbReference type="PANTHER" id="PTHR13624">
    <property type="entry name" value="RE42071P"/>
    <property type="match status" value="1"/>
</dbReference>
<dbReference type="EMBL" id="AP019298">
    <property type="protein sequence ID" value="BBG98275.1"/>
    <property type="molecule type" value="Genomic_DNA"/>
</dbReference>
<dbReference type="AlphaFoldDB" id="A0A4Y1R2E3"/>
<gene>
    <name evidence="9" type="ORF">Prudu_007634</name>
</gene>
<keyword evidence="6" id="KW-0325">Glycoprotein</keyword>
<evidence type="ECO:0000256" key="6">
    <source>
        <dbReference type="ARBA" id="ARBA00023180"/>
    </source>
</evidence>
<keyword evidence="5 8" id="KW-0472">Membrane</keyword>
<feature type="transmembrane region" description="Helical" evidence="8">
    <location>
        <begin position="246"/>
        <end position="270"/>
    </location>
</feature>
<evidence type="ECO:0000256" key="3">
    <source>
        <dbReference type="ARBA" id="ARBA00022692"/>
    </source>
</evidence>
<dbReference type="InterPro" id="IPR019395">
    <property type="entry name" value="Transmembrane_161A/B"/>
</dbReference>
<keyword evidence="4 8" id="KW-1133">Transmembrane helix</keyword>
<evidence type="ECO:0000256" key="2">
    <source>
        <dbReference type="ARBA" id="ARBA00009706"/>
    </source>
</evidence>
<organism evidence="9">
    <name type="scientific">Prunus dulcis</name>
    <name type="common">Almond</name>
    <name type="synonym">Amygdalus dulcis</name>
    <dbReference type="NCBI Taxonomy" id="3755"/>
    <lineage>
        <taxon>Eukaryota</taxon>
        <taxon>Viridiplantae</taxon>
        <taxon>Streptophyta</taxon>
        <taxon>Embryophyta</taxon>
        <taxon>Tracheophyta</taxon>
        <taxon>Spermatophyta</taxon>
        <taxon>Magnoliopsida</taxon>
        <taxon>eudicotyledons</taxon>
        <taxon>Gunneridae</taxon>
        <taxon>Pentapetalae</taxon>
        <taxon>rosids</taxon>
        <taxon>fabids</taxon>
        <taxon>Rosales</taxon>
        <taxon>Rosaceae</taxon>
        <taxon>Amygdaloideae</taxon>
        <taxon>Amygdaleae</taxon>
        <taxon>Prunus</taxon>
    </lineage>
</organism>
<feature type="transmembrane region" description="Helical" evidence="8">
    <location>
        <begin position="325"/>
        <end position="346"/>
    </location>
</feature>
<accession>A0A4Y1R2E3</accession>
<sequence>STHRATGSQAHIHRGPHVHRPIGPQNTISRRQSEHCLSPTTPHSLVFEIPKKELKKLREEKRTMLQFFITYKNLILQLSLSLTLTLLLTFLKIPIFFLRGLHTYIHPDNVQSGVRAAIRRPDASDSASGLPSKSNSELRKRSKSKDKPEFDENNAQIFRLKLDEAHLQTRLYFNEYCNAFTFSFVALSCLLLQLLYLKTESNNSGFLVNGIFVPVLLGFAGVSKLLMLLGKVSYEKSASRRSEKQLSVLCGVVGLVLGYMVCFTFSPSVLDFNFDSIDGSGRIFVAVLMGCFSGFLFMPAVKSARCFWLGTDQIRSDLVMLSCDWFGRVVLYANYMMIVFTVLLWINPLAGMLVNKNINGKVADAEMLIGNVGFSPSDFAKFRLCCLLLSSFLQIVALRPNIQMYLNEALLSWYQRLHASRVPDLDFSRAKIDGISSENYKYICSLAPCSAFVKEVALFMAWWVIRAEIGLCCLFHFEIDLEVHGQTYIAKGCVPQ</sequence>
<evidence type="ECO:0008006" key="10">
    <source>
        <dbReference type="Google" id="ProtNLM"/>
    </source>
</evidence>
<feature type="region of interest" description="Disordered" evidence="7">
    <location>
        <begin position="1"/>
        <end position="25"/>
    </location>
</feature>